<dbReference type="Proteomes" id="UP000000437">
    <property type="component" value="Chromosome 2"/>
</dbReference>
<evidence type="ECO:0000313" key="2">
    <source>
        <dbReference type="RefSeq" id="XP_073771868.1"/>
    </source>
</evidence>
<proteinExistence type="predicted"/>
<protein>
    <submittedName>
        <fullName evidence="2">Tubulin polyglutamylase complex subunit 1 isoform X1</fullName>
    </submittedName>
</protein>
<dbReference type="RefSeq" id="XP_073771868.1">
    <property type="nucleotide sequence ID" value="XM_073915767.1"/>
</dbReference>
<reference evidence="2" key="1">
    <citation type="submission" date="2025-08" db="UniProtKB">
        <authorList>
            <consortium name="RefSeq"/>
        </authorList>
    </citation>
    <scope>IDENTIFICATION</scope>
    <source>
        <strain evidence="2">Tuebingen</strain>
        <tissue evidence="2">Fibroblasts and whole tissue</tissue>
    </source>
</reference>
<name>A0AC58GQ65_DANRE</name>
<keyword evidence="1" id="KW-1185">Reference proteome</keyword>
<organism evidence="1 2">
    <name type="scientific">Danio rerio</name>
    <name type="common">Zebrafish</name>
    <name type="synonym">Brachydanio rerio</name>
    <dbReference type="NCBI Taxonomy" id="7955"/>
    <lineage>
        <taxon>Eukaryota</taxon>
        <taxon>Metazoa</taxon>
        <taxon>Chordata</taxon>
        <taxon>Craniata</taxon>
        <taxon>Vertebrata</taxon>
        <taxon>Euteleostomi</taxon>
        <taxon>Actinopterygii</taxon>
        <taxon>Neopterygii</taxon>
        <taxon>Teleostei</taxon>
        <taxon>Ostariophysi</taxon>
        <taxon>Cypriniformes</taxon>
        <taxon>Danionidae</taxon>
        <taxon>Danioninae</taxon>
        <taxon>Danio</taxon>
    </lineage>
</organism>
<evidence type="ECO:0000313" key="1">
    <source>
        <dbReference type="Proteomes" id="UP000000437"/>
    </source>
</evidence>
<gene>
    <name evidence="2" type="primary">tpgs1</name>
    <name evidence="2" type="synonym">wu:fk81b05</name>
    <name evidence="2" type="synonym">zgc:92789</name>
</gene>
<sequence>MSEKRRAGVLVSGSSSSSGCEADQEFVSRSGVSALLAGALLRLLDCRSGDPLGFLAEHFAHLSAEAEEGGAEQRSLSRALWMLSLQHHSQRLVLRSLRLKWRRQWQRLIRRRGTEKQWMRRSLRMRPRRSSSHGFEPSHDLLSETWRSSD</sequence>
<accession>A0AC58GQ65</accession>